<dbReference type="PATRIC" id="fig|2041.4.peg.2480"/>
<dbReference type="InterPro" id="IPR036259">
    <property type="entry name" value="MFS_trans_sf"/>
</dbReference>
<comment type="subcellular location">
    <subcellularLocation>
        <location evidence="1">Cell membrane</location>
        <topology evidence="1">Multi-pass membrane protein</topology>
    </subcellularLocation>
</comment>
<sequence length="396" mass="40820">MLRDPQFAGLFLTQVCTVLATSVSGLYLGTIVNEETGSPFLTSFAIFAPSLANLVSAASLMSVADTRAPRRTMTLLQVGIAVTIGAQALPVPLWARFALLLLSGALTALSAGIRLGLVSLTVGRAGYAPARSLLNLTNGAVQVTGYAFGALLVRVANAPTVFCALAALMALAAVAVVLCVRRLPPRSPAGRPPTDAGTRSARGTRSALGSTHAVNAWVLRQPRTRVLLLALWVPNGLVVGAESLFIPYAGTHAGFLLAAGAAGMMVGDLVVGRFVSRRGRGRINVAQRLLLAVPYLFFVLVLPWQLATVLAFVASLGFSASLHLQERLVEATPDERAGQVQGLEASGRTAGQGVCALAAGALAELVGPGAAISVFATASLAVTLVLSPLLRRSASD</sequence>
<dbReference type="KEGG" id="aer:AERYTH_11890"/>
<dbReference type="GO" id="GO:0022857">
    <property type="term" value="F:transmembrane transporter activity"/>
    <property type="evidence" value="ECO:0007669"/>
    <property type="project" value="InterPro"/>
</dbReference>
<keyword evidence="5 7" id="KW-0472">Membrane</keyword>
<evidence type="ECO:0000256" key="1">
    <source>
        <dbReference type="ARBA" id="ARBA00004651"/>
    </source>
</evidence>
<evidence type="ECO:0008006" key="10">
    <source>
        <dbReference type="Google" id="ProtNLM"/>
    </source>
</evidence>
<dbReference type="GO" id="GO:0005886">
    <property type="term" value="C:plasma membrane"/>
    <property type="evidence" value="ECO:0007669"/>
    <property type="project" value="UniProtKB-SubCell"/>
</dbReference>
<accession>A0A0U4CQJ3</accession>
<dbReference type="PANTHER" id="PTHR23513">
    <property type="entry name" value="INTEGRAL MEMBRANE EFFLUX PROTEIN-RELATED"/>
    <property type="match status" value="1"/>
</dbReference>
<dbReference type="PANTHER" id="PTHR23513:SF11">
    <property type="entry name" value="STAPHYLOFERRIN A TRANSPORTER"/>
    <property type="match status" value="1"/>
</dbReference>
<keyword evidence="4 7" id="KW-1133">Transmembrane helix</keyword>
<name>A0A0U4CQJ3_9ACTN</name>
<feature type="transmembrane region" description="Helical" evidence="7">
    <location>
        <begin position="226"/>
        <end position="249"/>
    </location>
</feature>
<proteinExistence type="predicted"/>
<keyword evidence="9" id="KW-1185">Reference proteome</keyword>
<reference evidence="8 9" key="1">
    <citation type="journal article" date="1991" name="Int. J. Syst. Bacteriol.">
        <title>Description of the erythromycin-producing bacterium Arthrobacter sp. strain NRRL B-3381 as Aeromicrobium erythreum gen. nov., sp. nov.</title>
        <authorList>
            <person name="Miller E.S."/>
            <person name="Woese C.R."/>
            <person name="Brenner S."/>
        </authorList>
    </citation>
    <scope>NUCLEOTIDE SEQUENCE [LARGE SCALE GENOMIC DNA]</scope>
    <source>
        <strain evidence="8 9">AR18</strain>
    </source>
</reference>
<dbReference type="SUPFAM" id="SSF103473">
    <property type="entry name" value="MFS general substrate transporter"/>
    <property type="match status" value="1"/>
</dbReference>
<feature type="transmembrane region" description="Helical" evidence="7">
    <location>
        <begin position="295"/>
        <end position="318"/>
    </location>
</feature>
<feature type="transmembrane region" description="Helical" evidence="7">
    <location>
        <begin position="7"/>
        <end position="28"/>
    </location>
</feature>
<evidence type="ECO:0000313" key="8">
    <source>
        <dbReference type="EMBL" id="ALX05350.1"/>
    </source>
</evidence>
<gene>
    <name evidence="8" type="ORF">AERYTH_11890</name>
</gene>
<keyword evidence="3 7" id="KW-0812">Transmembrane</keyword>
<feature type="transmembrane region" description="Helical" evidence="7">
    <location>
        <begin position="97"/>
        <end position="121"/>
    </location>
</feature>
<feature type="region of interest" description="Disordered" evidence="6">
    <location>
        <begin position="187"/>
        <end position="207"/>
    </location>
</feature>
<protein>
    <recommendedName>
        <fullName evidence="10">Major facilitator superfamily (MFS) profile domain-containing protein</fullName>
    </recommendedName>
</protein>
<feature type="transmembrane region" description="Helical" evidence="7">
    <location>
        <begin position="133"/>
        <end position="153"/>
    </location>
</feature>
<feature type="transmembrane region" description="Helical" evidence="7">
    <location>
        <begin position="159"/>
        <end position="180"/>
    </location>
</feature>
<evidence type="ECO:0000256" key="7">
    <source>
        <dbReference type="SAM" id="Phobius"/>
    </source>
</evidence>
<evidence type="ECO:0000313" key="9">
    <source>
        <dbReference type="Proteomes" id="UP000067689"/>
    </source>
</evidence>
<dbReference type="STRING" id="2041.AERYTH_11890"/>
<dbReference type="Pfam" id="PF07690">
    <property type="entry name" value="MFS_1"/>
    <property type="match status" value="1"/>
</dbReference>
<evidence type="ECO:0000256" key="3">
    <source>
        <dbReference type="ARBA" id="ARBA00022692"/>
    </source>
</evidence>
<dbReference type="InterPro" id="IPR011701">
    <property type="entry name" value="MFS"/>
</dbReference>
<keyword evidence="2" id="KW-1003">Cell membrane</keyword>
<dbReference type="Gene3D" id="1.20.1250.20">
    <property type="entry name" value="MFS general substrate transporter like domains"/>
    <property type="match status" value="1"/>
</dbReference>
<dbReference type="EMBL" id="CP011502">
    <property type="protein sequence ID" value="ALX05350.1"/>
    <property type="molecule type" value="Genomic_DNA"/>
</dbReference>
<evidence type="ECO:0000256" key="2">
    <source>
        <dbReference type="ARBA" id="ARBA00022475"/>
    </source>
</evidence>
<dbReference type="Proteomes" id="UP000067689">
    <property type="component" value="Chromosome"/>
</dbReference>
<feature type="transmembrane region" description="Helical" evidence="7">
    <location>
        <begin position="255"/>
        <end position="275"/>
    </location>
</feature>
<dbReference type="AlphaFoldDB" id="A0A0U4CQJ3"/>
<evidence type="ECO:0000256" key="5">
    <source>
        <dbReference type="ARBA" id="ARBA00023136"/>
    </source>
</evidence>
<feature type="transmembrane region" description="Helical" evidence="7">
    <location>
        <begin position="73"/>
        <end position="91"/>
    </location>
</feature>
<evidence type="ECO:0000256" key="6">
    <source>
        <dbReference type="SAM" id="MobiDB-lite"/>
    </source>
</evidence>
<organism evidence="8 9">
    <name type="scientific">Aeromicrobium erythreum</name>
    <dbReference type="NCBI Taxonomy" id="2041"/>
    <lineage>
        <taxon>Bacteria</taxon>
        <taxon>Bacillati</taxon>
        <taxon>Actinomycetota</taxon>
        <taxon>Actinomycetes</taxon>
        <taxon>Propionibacteriales</taxon>
        <taxon>Nocardioidaceae</taxon>
        <taxon>Aeromicrobium</taxon>
    </lineage>
</organism>
<feature type="transmembrane region" description="Helical" evidence="7">
    <location>
        <begin position="370"/>
        <end position="390"/>
    </location>
</feature>
<feature type="transmembrane region" description="Helical" evidence="7">
    <location>
        <begin position="40"/>
        <end position="61"/>
    </location>
</feature>
<evidence type="ECO:0000256" key="4">
    <source>
        <dbReference type="ARBA" id="ARBA00022989"/>
    </source>
</evidence>